<dbReference type="Proteomes" id="UP000176682">
    <property type="component" value="Unassembled WGS sequence"/>
</dbReference>
<name>A0A1F5FGA2_9BACT</name>
<sequence length="285" mass="32140">MKIENSSLSILEGVGLSAEEAAIYQSLLSQGPQGASQLAKNTSVKRTYVYAVCKSLAKRKLVTVKHKGRASLFSPLSPDQLTLLAENQKQQALQASLNLDALLPQLKSAYTLKRHQPTITYFEGYTGVQKIYDDIIATGQDMILLRSVYDHDTPEMNTLIDRQISRQVAANIHVRTITPLEPVYTRYTYLMLDQPRLVERHITQKFHLSLHSQIIIYGRKVAVMSLKNELIGMIIDNQDIAQTLKTVFDALWLATAQEHLDITSKWDSPGPNPYTKPLPPFHKRS</sequence>
<gene>
    <name evidence="3" type="ORF">A2368_01420</name>
</gene>
<evidence type="ECO:0000259" key="2">
    <source>
        <dbReference type="Pfam" id="PF01978"/>
    </source>
</evidence>
<dbReference type="Gene3D" id="1.10.10.10">
    <property type="entry name" value="Winged helix-like DNA-binding domain superfamily/Winged helix DNA-binding domain"/>
    <property type="match status" value="1"/>
</dbReference>
<feature type="domain" description="Transcription regulator TrmB N-terminal" evidence="2">
    <location>
        <begin position="11"/>
        <end position="78"/>
    </location>
</feature>
<dbReference type="Pfam" id="PF01978">
    <property type="entry name" value="TrmB"/>
    <property type="match status" value="1"/>
</dbReference>
<proteinExistence type="predicted"/>
<dbReference type="InterPro" id="IPR002831">
    <property type="entry name" value="Tscrpt_reg_TrmB_N"/>
</dbReference>
<accession>A0A1F5FGA2</accession>
<dbReference type="AlphaFoldDB" id="A0A1F5FGA2"/>
<dbReference type="SUPFAM" id="SSF46785">
    <property type="entry name" value="Winged helix' DNA-binding domain"/>
    <property type="match status" value="1"/>
</dbReference>
<evidence type="ECO:0000313" key="4">
    <source>
        <dbReference type="Proteomes" id="UP000176682"/>
    </source>
</evidence>
<dbReference type="PANTHER" id="PTHR34293">
    <property type="entry name" value="HTH-TYPE TRANSCRIPTIONAL REGULATOR TRMBL2"/>
    <property type="match status" value="1"/>
</dbReference>
<dbReference type="InterPro" id="IPR036388">
    <property type="entry name" value="WH-like_DNA-bd_sf"/>
</dbReference>
<dbReference type="EMBL" id="MFAM01000042">
    <property type="protein sequence ID" value="OGD78564.1"/>
    <property type="molecule type" value="Genomic_DNA"/>
</dbReference>
<protein>
    <recommendedName>
        <fullName evidence="2">Transcription regulator TrmB N-terminal domain-containing protein</fullName>
    </recommendedName>
</protein>
<reference evidence="3 4" key="1">
    <citation type="journal article" date="2016" name="Nat. Commun.">
        <title>Thousands of microbial genomes shed light on interconnected biogeochemical processes in an aquifer system.</title>
        <authorList>
            <person name="Anantharaman K."/>
            <person name="Brown C.T."/>
            <person name="Hug L.A."/>
            <person name="Sharon I."/>
            <person name="Castelle C.J."/>
            <person name="Probst A.J."/>
            <person name="Thomas B.C."/>
            <person name="Singh A."/>
            <person name="Wilkins M.J."/>
            <person name="Karaoz U."/>
            <person name="Brodie E.L."/>
            <person name="Williams K.H."/>
            <person name="Hubbard S.S."/>
            <person name="Banfield J.F."/>
        </authorList>
    </citation>
    <scope>NUCLEOTIDE SEQUENCE [LARGE SCALE GENOMIC DNA]</scope>
</reference>
<organism evidence="3 4">
    <name type="scientific">Candidatus Collierbacteria bacterium RIFOXYB1_FULL_49_13</name>
    <dbReference type="NCBI Taxonomy" id="1817728"/>
    <lineage>
        <taxon>Bacteria</taxon>
        <taxon>Candidatus Collieribacteriota</taxon>
    </lineage>
</organism>
<dbReference type="PANTHER" id="PTHR34293:SF1">
    <property type="entry name" value="HTH-TYPE TRANSCRIPTIONAL REGULATOR TRMBL2"/>
    <property type="match status" value="1"/>
</dbReference>
<evidence type="ECO:0000313" key="3">
    <source>
        <dbReference type="EMBL" id="OGD78564.1"/>
    </source>
</evidence>
<feature type="region of interest" description="Disordered" evidence="1">
    <location>
        <begin position="266"/>
        <end position="285"/>
    </location>
</feature>
<evidence type="ECO:0000256" key="1">
    <source>
        <dbReference type="SAM" id="MobiDB-lite"/>
    </source>
</evidence>
<dbReference type="InterPro" id="IPR051797">
    <property type="entry name" value="TrmB-like"/>
</dbReference>
<dbReference type="InterPro" id="IPR036390">
    <property type="entry name" value="WH_DNA-bd_sf"/>
</dbReference>
<feature type="compositionally biased region" description="Pro residues" evidence="1">
    <location>
        <begin position="270"/>
        <end position="285"/>
    </location>
</feature>
<comment type="caution">
    <text evidence="3">The sequence shown here is derived from an EMBL/GenBank/DDBJ whole genome shotgun (WGS) entry which is preliminary data.</text>
</comment>